<comment type="caution">
    <text evidence="3">The sequence shown here is derived from an EMBL/GenBank/DDBJ whole genome shotgun (WGS) entry which is preliminary data.</text>
</comment>
<dbReference type="RefSeq" id="WP_116754744.1">
    <property type="nucleotide sequence ID" value="NZ_JBHUEX010000001.1"/>
</dbReference>
<feature type="domain" description="DUF58" evidence="2">
    <location>
        <begin position="211"/>
        <end position="305"/>
    </location>
</feature>
<keyword evidence="1" id="KW-0812">Transmembrane</keyword>
<evidence type="ECO:0000313" key="4">
    <source>
        <dbReference type="Proteomes" id="UP000244893"/>
    </source>
</evidence>
<dbReference type="Pfam" id="PF01882">
    <property type="entry name" value="DUF58"/>
    <property type="match status" value="1"/>
</dbReference>
<protein>
    <recommendedName>
        <fullName evidence="2">DUF58 domain-containing protein</fullName>
    </recommendedName>
</protein>
<gene>
    <name evidence="3" type="ORF">DDQ50_00235</name>
</gene>
<dbReference type="AlphaFoldDB" id="A0A2V1HR21"/>
<evidence type="ECO:0000256" key="1">
    <source>
        <dbReference type="SAM" id="Phobius"/>
    </source>
</evidence>
<keyword evidence="4" id="KW-1185">Reference proteome</keyword>
<feature type="transmembrane region" description="Helical" evidence="1">
    <location>
        <begin position="15"/>
        <end position="34"/>
    </location>
</feature>
<keyword evidence="1" id="KW-1133">Transmembrane helix</keyword>
<accession>A0A2V1HR21</accession>
<keyword evidence="1" id="KW-0472">Membrane</keyword>
<dbReference type="Proteomes" id="UP000244893">
    <property type="component" value="Unassembled WGS sequence"/>
</dbReference>
<dbReference type="InterPro" id="IPR002881">
    <property type="entry name" value="DUF58"/>
</dbReference>
<organism evidence="3 4">
    <name type="scientific">Amnibacterium flavum</name>
    <dbReference type="NCBI Taxonomy" id="2173173"/>
    <lineage>
        <taxon>Bacteria</taxon>
        <taxon>Bacillati</taxon>
        <taxon>Actinomycetota</taxon>
        <taxon>Actinomycetes</taxon>
        <taxon>Micrococcales</taxon>
        <taxon>Microbacteriaceae</taxon>
        <taxon>Amnibacterium</taxon>
    </lineage>
</organism>
<dbReference type="PANTHER" id="PTHR34351:SF1">
    <property type="entry name" value="SLR1927 PROTEIN"/>
    <property type="match status" value="1"/>
</dbReference>
<evidence type="ECO:0000259" key="2">
    <source>
        <dbReference type="Pfam" id="PF01882"/>
    </source>
</evidence>
<dbReference type="OrthoDB" id="9812729at2"/>
<evidence type="ECO:0000313" key="3">
    <source>
        <dbReference type="EMBL" id="PVZ95005.1"/>
    </source>
</evidence>
<dbReference type="EMBL" id="QEOP01000001">
    <property type="protein sequence ID" value="PVZ95005.1"/>
    <property type="molecule type" value="Genomic_DNA"/>
</dbReference>
<reference evidence="3 4" key="1">
    <citation type="submission" date="2018-05" db="EMBL/GenBank/DDBJ databases">
        <title>Amnibacterium sp. M8JJ-5, whole genome shotgun sequence.</title>
        <authorList>
            <person name="Tuo L."/>
        </authorList>
    </citation>
    <scope>NUCLEOTIDE SEQUENCE [LARGE SCALE GENOMIC DNA]</scope>
    <source>
        <strain evidence="3 4">M8JJ-5</strain>
    </source>
</reference>
<dbReference type="PANTHER" id="PTHR34351">
    <property type="entry name" value="SLR1927 PROTEIN-RELATED"/>
    <property type="match status" value="1"/>
</dbReference>
<proteinExistence type="predicted"/>
<name>A0A2V1HR21_9MICO</name>
<feature type="transmembrane region" description="Helical" evidence="1">
    <location>
        <begin position="40"/>
        <end position="61"/>
    </location>
</feature>
<sequence>MPSSQSRLKLAGQRLTFRGWSLLAGSATVVVVAYSTGWRALLYIGATLLVLVLLSVVWARSRSGRLIVERRISPDLVAAASTATVTLSVRNPTWMPRAAGLWRDDMPDELGQHSWRPLPPIPAGVTQEARVGLSYTIEAQRRGRFTVGPFAIQGSDPFGLSVHERTSGSVDELLVLPRIFALGGTSASPIAASDAAVRSTMMGRGQDDVIAREYRAGDALRHVHWRASAHRGELMVRQEQRHDDARAIVLLDNRREHWATVAAFEWAVSFAASIIAHLSTEGTGATLVLTAPESTNAYDRATPRESLIELATVARRTAEPGADYLDVIAGLQGEGPAPVFAIMGRMFAPEWRELALHRAPHSAAAAIIVDGGEAPEVLWNAGWRAVPVLDESVDMAEVWRSASMGSARV</sequence>